<comment type="subcellular location">
    <subcellularLocation>
        <location evidence="1">Membrane</location>
        <topology evidence="1">Multi-pass membrane protein</topology>
    </subcellularLocation>
</comment>
<evidence type="ECO:0000256" key="3">
    <source>
        <dbReference type="ARBA" id="ARBA00022989"/>
    </source>
</evidence>
<feature type="compositionally biased region" description="Basic and acidic residues" evidence="6">
    <location>
        <begin position="48"/>
        <end position="168"/>
    </location>
</feature>
<organism evidence="9">
    <name type="scientific">Xenopus tropicalis</name>
    <name type="common">Western clawed frog</name>
    <name type="synonym">Silurana tropicalis</name>
    <dbReference type="NCBI Taxonomy" id="8364"/>
    <lineage>
        <taxon>Eukaryota</taxon>
        <taxon>Metazoa</taxon>
        <taxon>Chordata</taxon>
        <taxon>Craniata</taxon>
        <taxon>Vertebrata</taxon>
        <taxon>Euteleostomi</taxon>
        <taxon>Amphibia</taxon>
        <taxon>Batrachia</taxon>
        <taxon>Anura</taxon>
        <taxon>Pipoidea</taxon>
        <taxon>Pipidae</taxon>
        <taxon>Xenopodinae</taxon>
        <taxon>Xenopus</taxon>
        <taxon>Silurana</taxon>
    </lineage>
</organism>
<feature type="compositionally biased region" description="Basic and acidic residues" evidence="6">
    <location>
        <begin position="1"/>
        <end position="12"/>
    </location>
</feature>
<feature type="transmembrane region" description="Helical" evidence="7">
    <location>
        <begin position="252"/>
        <end position="272"/>
    </location>
</feature>
<reference evidence="9" key="2">
    <citation type="submission" date="2020-05" db="UniProtKB">
        <authorList>
            <consortium name="Ensembl"/>
        </authorList>
    </citation>
    <scope>IDENTIFICATION</scope>
</reference>
<feature type="compositionally biased region" description="Basic and acidic residues" evidence="6">
    <location>
        <begin position="20"/>
        <end position="30"/>
    </location>
</feature>
<dbReference type="GeneTree" id="ENSGT00950000183102"/>
<accession>A0A6I8QX53</accession>
<dbReference type="InterPro" id="IPR053077">
    <property type="entry name" value="MARVEL_domain_protein_3"/>
</dbReference>
<feature type="transmembrane region" description="Helical" evidence="7">
    <location>
        <begin position="227"/>
        <end position="245"/>
    </location>
</feature>
<name>A0A6I8QX53_XENTR</name>
<feature type="transmembrane region" description="Helical" evidence="7">
    <location>
        <begin position="313"/>
        <end position="333"/>
    </location>
</feature>
<reference evidence="9" key="1">
    <citation type="journal article" date="2010" name="Science">
        <title>The genome of the Western clawed frog Xenopus tropicalis.</title>
        <authorList>
            <person name="Hellsten U."/>
            <person name="Harland R.M."/>
            <person name="Gilchrist M.J."/>
            <person name="Hendrix D."/>
            <person name="Jurka J."/>
            <person name="Kapitonov V."/>
            <person name="Ovcharenko I."/>
            <person name="Putnam N.H."/>
            <person name="Shu S."/>
            <person name="Taher L."/>
            <person name="Blitz I.L."/>
            <person name="Blumberg B."/>
            <person name="Dichmann D.S."/>
            <person name="Dubchak I."/>
            <person name="Amaya E."/>
            <person name="Detter J.C."/>
            <person name="Fletcher R."/>
            <person name="Gerhard D.S."/>
            <person name="Goodstein D."/>
            <person name="Graves T."/>
            <person name="Grigoriev I.V."/>
            <person name="Grimwood J."/>
            <person name="Kawashima T."/>
            <person name="Lindquist E."/>
            <person name="Lucas S.M."/>
            <person name="Mead P.E."/>
            <person name="Mitros T."/>
            <person name="Ogino H."/>
            <person name="Ohta Y."/>
            <person name="Poliakov A.V."/>
            <person name="Pollet N."/>
            <person name="Robert J."/>
            <person name="Salamov A."/>
            <person name="Sater A.K."/>
            <person name="Schmutz J."/>
            <person name="Terry A."/>
            <person name="Vize P.D."/>
            <person name="Warren W.C."/>
            <person name="Wells D."/>
            <person name="Wills A."/>
            <person name="Wilson R.K."/>
            <person name="Zimmerman L.B."/>
            <person name="Zorn A.M."/>
            <person name="Grainger R."/>
            <person name="Grammer T."/>
            <person name="Khokha M.K."/>
            <person name="Richardson P.M."/>
            <person name="Rokhsar D.S."/>
        </authorList>
    </citation>
    <scope>NUCLEOTIDE SEQUENCE [LARGE SCALE GENOMIC DNA]</scope>
    <source>
        <strain evidence="9">Nigerian</strain>
    </source>
</reference>
<evidence type="ECO:0000313" key="9">
    <source>
        <dbReference type="Ensembl" id="ENSXETP00000072916"/>
    </source>
</evidence>
<feature type="transmembrane region" description="Helical" evidence="7">
    <location>
        <begin position="345"/>
        <end position="373"/>
    </location>
</feature>
<evidence type="ECO:0000256" key="6">
    <source>
        <dbReference type="SAM" id="MobiDB-lite"/>
    </source>
</evidence>
<dbReference type="InterPro" id="IPR008253">
    <property type="entry name" value="Marvel"/>
</dbReference>
<keyword evidence="3 7" id="KW-1133">Transmembrane helix</keyword>
<evidence type="ECO:0000256" key="1">
    <source>
        <dbReference type="ARBA" id="ARBA00004141"/>
    </source>
</evidence>
<proteinExistence type="predicted"/>
<dbReference type="Ensembl" id="ENSXETT00000091247">
    <property type="protein sequence ID" value="ENSXETP00000072916"/>
    <property type="gene ID" value="ENSXETG00000019861"/>
</dbReference>
<dbReference type="Bgee" id="ENSXETG00000019861">
    <property type="expression patterns" value="Expressed in ovary and 12 other cell types or tissues"/>
</dbReference>
<dbReference type="Xenbase" id="XB-GENE-5929351">
    <property type="gene designation" value="marveld3"/>
</dbReference>
<evidence type="ECO:0000256" key="4">
    <source>
        <dbReference type="ARBA" id="ARBA00023136"/>
    </source>
</evidence>
<evidence type="ECO:0000256" key="2">
    <source>
        <dbReference type="ARBA" id="ARBA00022692"/>
    </source>
</evidence>
<keyword evidence="2 5" id="KW-0812">Transmembrane</keyword>
<evidence type="ECO:0000259" key="8">
    <source>
        <dbReference type="PROSITE" id="PS51225"/>
    </source>
</evidence>
<gene>
    <name evidence="9" type="primary">marveld3</name>
</gene>
<evidence type="ECO:0000256" key="7">
    <source>
        <dbReference type="SAM" id="Phobius"/>
    </source>
</evidence>
<protein>
    <submittedName>
        <fullName evidence="9">MARVEL domain-containing 3</fullName>
    </submittedName>
</protein>
<dbReference type="AlphaFoldDB" id="A0A6I8QX53"/>
<sequence length="450" mass="52251">MGDSATDRENRAPRKHRHHQENDLSSERNIHKPHNKHMQENDQYSKQYHNERTPSRNKQERSRNSYPERDQMCEEKKSQTWSEQREKYYREKEASRNQQERSQGRYDDKDGYYKERGQDRSQKDMSQKQYLEKENYHKETEKGRRNTEKSQNDYHERDEYRENYSYNKDRHQYPMDSKEQERYYADQRTFSVHGSNMEYVEEHETDGGILDCHKCRYLCTSRALCQLLEVLFNMLILICCSVSYNSTGILHILEVILNVLVLIFVVSSYFVLSGFSAGMSSGGFGGGYYPFEGQELQEVRQLDQQFTVMRAPLLYGGLTVSVLVGALTMGILAAGSKHLLSLSSLYLLMEVLFCTLASLGYGTALGVFLHFALQINSTDVCKRRERLYARNGLTWMNCDLAGTDGGAAAFAIILVILYAVSVVLAGRAYRQRKLLQRQRPFFPPAAEITF</sequence>
<dbReference type="PANTHER" id="PTHR34609">
    <property type="entry name" value="GEO08273P1-RELATED"/>
    <property type="match status" value="1"/>
</dbReference>
<dbReference type="PANTHER" id="PTHR34609:SF17">
    <property type="entry name" value="GEO08273P1-RELATED"/>
    <property type="match status" value="1"/>
</dbReference>
<dbReference type="GO" id="GO:0016020">
    <property type="term" value="C:membrane"/>
    <property type="evidence" value="ECO:0007669"/>
    <property type="project" value="UniProtKB-SubCell"/>
</dbReference>
<evidence type="ECO:0000256" key="5">
    <source>
        <dbReference type="PROSITE-ProRule" id="PRU00581"/>
    </source>
</evidence>
<feature type="domain" description="MARVEL" evidence="8">
    <location>
        <begin position="217"/>
        <end position="430"/>
    </location>
</feature>
<feature type="transmembrane region" description="Helical" evidence="7">
    <location>
        <begin position="407"/>
        <end position="429"/>
    </location>
</feature>
<dbReference type="PROSITE" id="PS51225">
    <property type="entry name" value="MARVEL"/>
    <property type="match status" value="1"/>
</dbReference>
<keyword evidence="4 5" id="KW-0472">Membrane</keyword>
<feature type="region of interest" description="Disordered" evidence="6">
    <location>
        <begin position="1"/>
        <end position="168"/>
    </location>
</feature>